<dbReference type="EMBL" id="X51448">
    <property type="protein sequence ID" value="CAA35811.1"/>
    <property type="molecule type" value="mRNA"/>
</dbReference>
<evidence type="ECO:0000313" key="1">
    <source>
        <dbReference type="EMBL" id="CAA35811.1"/>
    </source>
</evidence>
<evidence type="ECO:0000313" key="3">
    <source>
        <dbReference type="Proteomes" id="UP000002254"/>
    </source>
</evidence>
<proteinExistence type="evidence at transcript level"/>
<organism evidence="1">
    <name type="scientific">Canis lupus familiaris</name>
    <name type="common">Dog</name>
    <name type="synonym">Canis familiaris</name>
    <dbReference type="NCBI Taxonomy" id="9615"/>
    <lineage>
        <taxon>Eukaryota</taxon>
        <taxon>Metazoa</taxon>
        <taxon>Chordata</taxon>
        <taxon>Craniata</taxon>
        <taxon>Vertebrata</taxon>
        <taxon>Euteleostomi</taxon>
        <taxon>Mammalia</taxon>
        <taxon>Eutheria</taxon>
        <taxon>Laurasiatheria</taxon>
        <taxon>Carnivora</taxon>
        <taxon>Caniformia</taxon>
        <taxon>Canidae</taxon>
        <taxon>Canis</taxon>
    </lineage>
</organism>
<protein>
    <submittedName>
        <fullName evidence="1">Putative transcription factor recognizing thyroglobulin promoter</fullName>
    </submittedName>
</protein>
<accession>A2NV14</accession>
<evidence type="ECO:0000313" key="2">
    <source>
        <dbReference type="Ensembl" id="ENSCAFP00000042733.3"/>
    </source>
</evidence>
<dbReference type="AlphaFoldDB" id="A2NV14"/>
<reference evidence="1" key="2">
    <citation type="journal article" date="1991" name="Nucleic Acids Res.">
        <title>Cloning and sequence analysis of TFE, a helix-loop-helix transcription factor able to recognize the thyroglobulin gene promoter in vitro.</title>
        <authorList>
            <person name="Damagnez V."/>
            <person name="de Recondo A.M."/>
            <person name="Baldacci G."/>
        </authorList>
    </citation>
    <scope>NUCLEOTIDE SEQUENCE</scope>
    <source>
        <tissue evidence="1">Thyroid</tissue>
    </source>
</reference>
<name>A2NV14_CANLF</name>
<reference evidence="1" key="1">
    <citation type="journal article" date="1990" name="Nucleic Acids Res.">
        <title>Nucleotide sequence of a putative transcription factor recognizing the thyroglobulin promoter.</title>
        <authorList>
            <person name="Javaux F."/>
            <person name="Vassart G."/>
            <person name="Christophe D."/>
        </authorList>
    </citation>
    <scope>NUCLEOTIDE SEQUENCE</scope>
    <source>
        <tissue evidence="1">Thyroid</tissue>
    </source>
</reference>
<dbReference type="Ensembl" id="ENSCAFT00000048913.4">
    <property type="protein sequence ID" value="ENSCAFP00000042733.3"/>
    <property type="gene ID" value="ENSCAFG00000000140.6"/>
</dbReference>
<reference evidence="2 3" key="3">
    <citation type="journal article" date="2005" name="Nature">
        <title>Genome sequence, comparative analysis and haplotype structure of the domestic dog.</title>
        <authorList>
            <consortium name="Broad Sequencing Platform"/>
            <person name="Lindblad-Toh K."/>
            <person name="Wade C.M."/>
            <person name="Mikkelsen T.S."/>
            <person name="Karlsson E.K."/>
            <person name="Jaffe D.B."/>
            <person name="Kamal M."/>
            <person name="Clamp M."/>
            <person name="Chang J.L."/>
            <person name="Kulbokas E.J. III"/>
            <person name="Zody M.C."/>
            <person name="Mauceli E."/>
            <person name="Xie X."/>
            <person name="Breen M."/>
            <person name="Wayne R.K."/>
            <person name="Ostrander E.A."/>
            <person name="Ponting C.P."/>
            <person name="Galibert F."/>
            <person name="Smith D.R."/>
            <person name="DeJong P.J."/>
            <person name="Kirkness E."/>
            <person name="Alvarez P."/>
            <person name="Biagi T."/>
            <person name="Brockman W."/>
            <person name="Butler J."/>
            <person name="Chin C.W."/>
            <person name="Cook A."/>
            <person name="Cuff J."/>
            <person name="Daly M.J."/>
            <person name="DeCaprio D."/>
            <person name="Gnerre S."/>
            <person name="Grabherr M."/>
            <person name="Kellis M."/>
            <person name="Kleber M."/>
            <person name="Bardeleben C."/>
            <person name="Goodstadt L."/>
            <person name="Heger A."/>
            <person name="Hitte C."/>
            <person name="Kim L."/>
            <person name="Koepfli K.P."/>
            <person name="Parker H.G."/>
            <person name="Pollinger J.P."/>
            <person name="Searle S.M."/>
            <person name="Sutter N.B."/>
            <person name="Thomas R."/>
            <person name="Webber C."/>
            <person name="Baldwin J."/>
            <person name="Abebe A."/>
            <person name="Abouelleil A."/>
            <person name="Aftuck L."/>
            <person name="Ait-Zahra M."/>
            <person name="Aldredge T."/>
            <person name="Allen N."/>
            <person name="An P."/>
            <person name="Anderson S."/>
            <person name="Antoine C."/>
            <person name="Arachchi H."/>
            <person name="Aslam A."/>
            <person name="Ayotte L."/>
            <person name="Bachantsang P."/>
            <person name="Barry A."/>
            <person name="Bayul T."/>
            <person name="Benamara M."/>
            <person name="Berlin A."/>
            <person name="Bessette D."/>
            <person name="Blitshteyn B."/>
            <person name="Bloom T."/>
            <person name="Blye J."/>
            <person name="Boguslavskiy L."/>
            <person name="Bonnet C."/>
            <person name="Boukhgalter B."/>
            <person name="Brown A."/>
            <person name="Cahill P."/>
            <person name="Calixte N."/>
            <person name="Camarata J."/>
            <person name="Cheshatsang Y."/>
            <person name="Chu J."/>
            <person name="Citroen M."/>
            <person name="Collymore A."/>
            <person name="Cooke P."/>
            <person name="Dawoe T."/>
            <person name="Daza R."/>
            <person name="Decktor K."/>
            <person name="DeGray S."/>
            <person name="Dhargay N."/>
            <person name="Dooley K."/>
            <person name="Dooley K."/>
            <person name="Dorje P."/>
            <person name="Dorjee K."/>
            <person name="Dorris L."/>
            <person name="Duffey N."/>
            <person name="Dupes A."/>
            <person name="Egbiremolen O."/>
            <person name="Elong R."/>
            <person name="Falk J."/>
            <person name="Farina A."/>
            <person name="Faro S."/>
            <person name="Ferguson D."/>
            <person name="Ferreira P."/>
            <person name="Fisher S."/>
            <person name="FitzGerald M."/>
            <person name="Foley K."/>
            <person name="Foley C."/>
            <person name="Franke A."/>
            <person name="Friedrich D."/>
            <person name="Gage D."/>
            <person name="Garber M."/>
            <person name="Gearin G."/>
            <person name="Giannoukos G."/>
            <person name="Goode T."/>
            <person name="Goyette A."/>
            <person name="Graham J."/>
            <person name="Grandbois E."/>
            <person name="Gyaltsen K."/>
            <person name="Hafez N."/>
            <person name="Hagopian D."/>
            <person name="Hagos B."/>
            <person name="Hall J."/>
            <person name="Healy C."/>
            <person name="Hegarty R."/>
            <person name="Honan T."/>
            <person name="Horn A."/>
            <person name="Houde N."/>
            <person name="Hughes L."/>
            <person name="Hunnicutt L."/>
            <person name="Husby M."/>
            <person name="Jester B."/>
            <person name="Jones C."/>
            <person name="Kamat A."/>
            <person name="Kanga B."/>
            <person name="Kells C."/>
            <person name="Khazanovich D."/>
            <person name="Kieu A.C."/>
            <person name="Kisner P."/>
            <person name="Kumar M."/>
            <person name="Lance K."/>
            <person name="Landers T."/>
            <person name="Lara M."/>
            <person name="Lee W."/>
            <person name="Leger J.P."/>
            <person name="Lennon N."/>
            <person name="Leuper L."/>
            <person name="LeVine S."/>
            <person name="Liu J."/>
            <person name="Liu X."/>
            <person name="Lokyitsang Y."/>
            <person name="Lokyitsang T."/>
            <person name="Lui A."/>
            <person name="Macdonald J."/>
            <person name="Major J."/>
            <person name="Marabella R."/>
            <person name="Maru K."/>
            <person name="Matthews C."/>
            <person name="McDonough S."/>
            <person name="Mehta T."/>
            <person name="Meldrim J."/>
            <person name="Melnikov A."/>
            <person name="Meneus L."/>
            <person name="Mihalev A."/>
            <person name="Mihova T."/>
            <person name="Miller K."/>
            <person name="Mittelman R."/>
            <person name="Mlenga V."/>
            <person name="Mulrain L."/>
            <person name="Munson G."/>
            <person name="Navidi A."/>
            <person name="Naylor J."/>
            <person name="Nguyen T."/>
            <person name="Nguyen N."/>
            <person name="Nguyen C."/>
            <person name="Nguyen T."/>
            <person name="Nicol R."/>
            <person name="Norbu N."/>
            <person name="Norbu C."/>
            <person name="Novod N."/>
            <person name="Nyima T."/>
            <person name="Olandt P."/>
            <person name="O'Neill B."/>
            <person name="O'Neill K."/>
            <person name="Osman S."/>
            <person name="Oyono L."/>
            <person name="Patti C."/>
            <person name="Perrin D."/>
            <person name="Phunkhang P."/>
            <person name="Pierre F."/>
            <person name="Priest M."/>
            <person name="Rachupka A."/>
            <person name="Raghuraman S."/>
            <person name="Rameau R."/>
            <person name="Ray V."/>
            <person name="Raymond C."/>
            <person name="Rege F."/>
            <person name="Rise C."/>
            <person name="Rogers J."/>
            <person name="Rogov P."/>
            <person name="Sahalie J."/>
            <person name="Settipalli S."/>
            <person name="Sharpe T."/>
            <person name="Shea T."/>
            <person name="Sheehan M."/>
            <person name="Sherpa N."/>
            <person name="Shi J."/>
            <person name="Shih D."/>
            <person name="Sloan J."/>
            <person name="Smith C."/>
            <person name="Sparrow T."/>
            <person name="Stalker J."/>
            <person name="Stange-Thomann N."/>
            <person name="Stavropoulos S."/>
            <person name="Stone C."/>
            <person name="Stone S."/>
            <person name="Sykes S."/>
            <person name="Tchuinga P."/>
            <person name="Tenzing P."/>
            <person name="Tesfaye S."/>
            <person name="Thoulutsang D."/>
            <person name="Thoulutsang Y."/>
            <person name="Topham K."/>
            <person name="Topping I."/>
            <person name="Tsamla T."/>
            <person name="Vassiliev H."/>
            <person name="Venkataraman V."/>
            <person name="Vo A."/>
            <person name="Wangchuk T."/>
            <person name="Wangdi T."/>
            <person name="Weiand M."/>
            <person name="Wilkinson J."/>
            <person name="Wilson A."/>
            <person name="Yadav S."/>
            <person name="Yang S."/>
            <person name="Yang X."/>
            <person name="Young G."/>
            <person name="Yu Q."/>
            <person name="Zainoun J."/>
            <person name="Zembek L."/>
            <person name="Zimmer A."/>
            <person name="Lander E.S."/>
        </authorList>
    </citation>
    <scope>NUCLEOTIDE SEQUENCE [LARGE SCALE GENOMIC DNA]</scope>
    <source>
        <strain evidence="2">Boxer</strain>
    </source>
</reference>
<dbReference type="Proteomes" id="UP000002254">
    <property type="component" value="Chromosome 1"/>
</dbReference>
<sequence length="72" mass="8394">MVSFLGEGILLQFDGGKCKNQSQVHNLVFCGYPWSRTEYQLKYFFGGYTCEILSTCRRFFVFLFKVTFLGIL</sequence>
<reference evidence="2" key="4">
    <citation type="submission" date="2025-05" db="UniProtKB">
        <authorList>
            <consortium name="Ensembl"/>
        </authorList>
    </citation>
    <scope>IDENTIFICATION</scope>
</reference>